<dbReference type="AlphaFoldDB" id="A0A1C3WRR5"/>
<reference evidence="2" key="1">
    <citation type="submission" date="2016-08" db="EMBL/GenBank/DDBJ databases">
        <authorList>
            <person name="Varghese N."/>
            <person name="Submissions Spin"/>
        </authorList>
    </citation>
    <scope>NUCLEOTIDE SEQUENCE [LARGE SCALE GENOMIC DNA]</scope>
    <source>
        <strain evidence="2">P1-7</strain>
    </source>
</reference>
<dbReference type="Proteomes" id="UP000199205">
    <property type="component" value="Unassembled WGS sequence"/>
</dbReference>
<evidence type="ECO:0000313" key="2">
    <source>
        <dbReference type="Proteomes" id="UP000199205"/>
    </source>
</evidence>
<evidence type="ECO:0000313" key="1">
    <source>
        <dbReference type="EMBL" id="SCB42648.1"/>
    </source>
</evidence>
<accession>A0A1C3WRR5</accession>
<gene>
    <name evidence="1" type="ORF">GA0061101_11610</name>
</gene>
<evidence type="ECO:0008006" key="3">
    <source>
        <dbReference type="Google" id="ProtNLM"/>
    </source>
</evidence>
<dbReference type="EMBL" id="FMAF01000016">
    <property type="protein sequence ID" value="SCB42648.1"/>
    <property type="molecule type" value="Genomic_DNA"/>
</dbReference>
<organism evidence="1 2">
    <name type="scientific">Rhizobium lusitanum</name>
    <dbReference type="NCBI Taxonomy" id="293958"/>
    <lineage>
        <taxon>Bacteria</taxon>
        <taxon>Pseudomonadati</taxon>
        <taxon>Pseudomonadota</taxon>
        <taxon>Alphaproteobacteria</taxon>
        <taxon>Hyphomicrobiales</taxon>
        <taxon>Rhizobiaceae</taxon>
        <taxon>Rhizobium/Agrobacterium group</taxon>
        <taxon>Rhizobium</taxon>
    </lineage>
</organism>
<sequence length="242" mass="26949">MSKAYFDLLRSVKDPEIHQALVSSQQRWVGLRYIEGSRLQPDERKQEINLLRDDTAQRTRNLAMKGGVPESSALVANAVAQQRYVSRFSGGPYSGYWTECDFIPSGEDSHDYECFGVKAIQNAARVCSDYTYWASGRYYDFSKVANVSNGKLVTVAGCGGEDAQCPDDAAAGLDKGKTGWDFHVDEHDDRYNPDLSHSPVFRIDPDFKDEDDISGIAPDWMTQCLADPDFPPRSLESPATAQ</sequence>
<protein>
    <recommendedName>
        <fullName evidence="3">DUF1311 domain-containing protein</fullName>
    </recommendedName>
</protein>
<proteinExistence type="predicted"/>
<name>A0A1C3WRR5_9HYPH</name>